<dbReference type="AlphaFoldDB" id="A0AAN8JNV1"/>
<proteinExistence type="predicted"/>
<protein>
    <submittedName>
        <fullName evidence="1">Uncharacterized protein</fullName>
    </submittedName>
</protein>
<evidence type="ECO:0000313" key="2">
    <source>
        <dbReference type="Proteomes" id="UP001347796"/>
    </source>
</evidence>
<sequence>MQQISEKLMEEVETNIDFYQQFSSDEDDVFNQLKQYVICKDYNTNTDAISNALGVHIDLHQLDVNRNTCRRQHPPRNIEQAHLSIELALFGHGVGVQYVSVQKKATDPVQLLDTTFEPILSPTTDGENGHKTIPVDTLPFNNPPSIVRPLPKAPVSQKKLINRRRRHTGCGQK</sequence>
<accession>A0AAN8JNV1</accession>
<dbReference type="EMBL" id="JAZGQO010000009">
    <property type="protein sequence ID" value="KAK6178384.1"/>
    <property type="molecule type" value="Genomic_DNA"/>
</dbReference>
<dbReference type="Proteomes" id="UP001347796">
    <property type="component" value="Unassembled WGS sequence"/>
</dbReference>
<organism evidence="1 2">
    <name type="scientific">Patella caerulea</name>
    <name type="common">Rayed Mediterranean limpet</name>
    <dbReference type="NCBI Taxonomy" id="87958"/>
    <lineage>
        <taxon>Eukaryota</taxon>
        <taxon>Metazoa</taxon>
        <taxon>Spiralia</taxon>
        <taxon>Lophotrochozoa</taxon>
        <taxon>Mollusca</taxon>
        <taxon>Gastropoda</taxon>
        <taxon>Patellogastropoda</taxon>
        <taxon>Patelloidea</taxon>
        <taxon>Patellidae</taxon>
        <taxon>Patella</taxon>
    </lineage>
</organism>
<comment type="caution">
    <text evidence="1">The sequence shown here is derived from an EMBL/GenBank/DDBJ whole genome shotgun (WGS) entry which is preliminary data.</text>
</comment>
<evidence type="ECO:0000313" key="1">
    <source>
        <dbReference type="EMBL" id="KAK6178384.1"/>
    </source>
</evidence>
<gene>
    <name evidence="1" type="ORF">SNE40_013179</name>
</gene>
<name>A0AAN8JNV1_PATCE</name>
<keyword evidence="2" id="KW-1185">Reference proteome</keyword>
<reference evidence="1 2" key="1">
    <citation type="submission" date="2024-01" db="EMBL/GenBank/DDBJ databases">
        <title>The genome of the rayed Mediterranean limpet Patella caerulea (Linnaeus, 1758).</title>
        <authorList>
            <person name="Anh-Thu Weber A."/>
            <person name="Halstead-Nussloch G."/>
        </authorList>
    </citation>
    <scope>NUCLEOTIDE SEQUENCE [LARGE SCALE GENOMIC DNA]</scope>
    <source>
        <strain evidence="1">AATW-2023a</strain>
        <tissue evidence="1">Whole specimen</tissue>
    </source>
</reference>